<comment type="caution">
    <text evidence="1">The sequence shown here is derived from an EMBL/GenBank/DDBJ whole genome shotgun (WGS) entry which is preliminary data.</text>
</comment>
<dbReference type="EMBL" id="AUZY01005463">
    <property type="protein sequence ID" value="EQD58946.1"/>
    <property type="molecule type" value="Genomic_DNA"/>
</dbReference>
<feature type="non-terminal residue" evidence="1">
    <location>
        <position position="134"/>
    </location>
</feature>
<reference evidence="1" key="2">
    <citation type="journal article" date="2014" name="ISME J.">
        <title>Microbial stratification in low pH oxic and suboxic macroscopic growths along an acid mine drainage.</title>
        <authorList>
            <person name="Mendez-Garcia C."/>
            <person name="Mesa V."/>
            <person name="Sprenger R.R."/>
            <person name="Richter M."/>
            <person name="Diez M.S."/>
            <person name="Solano J."/>
            <person name="Bargiela R."/>
            <person name="Golyshina O.V."/>
            <person name="Manteca A."/>
            <person name="Ramos J.L."/>
            <person name="Gallego J.R."/>
            <person name="Llorente I."/>
            <person name="Martins Dos Santos V.A."/>
            <person name="Jensen O.N."/>
            <person name="Pelaez A.I."/>
            <person name="Sanchez J."/>
            <person name="Ferrer M."/>
        </authorList>
    </citation>
    <scope>NUCLEOTIDE SEQUENCE</scope>
</reference>
<sequence>MKDAERVLRFFAFSDTQIQNYKPKIRTFLNEYMENNKDLTVERLTEKESLFKKCVELCSVVFGKELTGRKWIKDEGNEPNGTASSTFNEGIFDAQMVGFIDYEKRDIIPLSQMVRDAYIDLSASEAFSETTMTD</sequence>
<accession>T1AE97</accession>
<proteinExistence type="predicted"/>
<dbReference type="AlphaFoldDB" id="T1AE97"/>
<gene>
    <name evidence="1" type="ORF">B1B_08386</name>
</gene>
<organism evidence="1">
    <name type="scientific">mine drainage metagenome</name>
    <dbReference type="NCBI Taxonomy" id="410659"/>
    <lineage>
        <taxon>unclassified sequences</taxon>
        <taxon>metagenomes</taxon>
        <taxon>ecological metagenomes</taxon>
    </lineage>
</organism>
<evidence type="ECO:0000313" key="1">
    <source>
        <dbReference type="EMBL" id="EQD58946.1"/>
    </source>
</evidence>
<protein>
    <submittedName>
        <fullName evidence="1">Uncharacterized protein</fullName>
    </submittedName>
</protein>
<reference evidence="1" key="1">
    <citation type="submission" date="2013-08" db="EMBL/GenBank/DDBJ databases">
        <authorList>
            <person name="Mendez C."/>
            <person name="Richter M."/>
            <person name="Ferrer M."/>
            <person name="Sanchez J."/>
        </authorList>
    </citation>
    <scope>NUCLEOTIDE SEQUENCE</scope>
</reference>
<name>T1AE97_9ZZZZ</name>